<name>A0A6L2KYH9_TANCI</name>
<dbReference type="PANTHER" id="PTHR37984">
    <property type="entry name" value="PROTEIN CBG26694"/>
    <property type="match status" value="1"/>
</dbReference>
<accession>A0A6L2KYH9</accession>
<dbReference type="AlphaFoldDB" id="A0A6L2KYH9"/>
<dbReference type="SUPFAM" id="SSF53098">
    <property type="entry name" value="Ribonuclease H-like"/>
    <property type="match status" value="1"/>
</dbReference>
<evidence type="ECO:0008006" key="5">
    <source>
        <dbReference type="Google" id="ProtNLM"/>
    </source>
</evidence>
<evidence type="ECO:0000256" key="1">
    <source>
        <dbReference type="ARBA" id="ARBA00023268"/>
    </source>
</evidence>
<dbReference type="InterPro" id="IPR043128">
    <property type="entry name" value="Rev_trsase/Diguanyl_cyclase"/>
</dbReference>
<dbReference type="InterPro" id="IPR041577">
    <property type="entry name" value="RT_RNaseH_2"/>
</dbReference>
<dbReference type="GO" id="GO:0003824">
    <property type="term" value="F:catalytic activity"/>
    <property type="evidence" value="ECO:0007669"/>
    <property type="project" value="UniProtKB-KW"/>
</dbReference>
<dbReference type="SUPFAM" id="SSF56672">
    <property type="entry name" value="DNA/RNA polymerases"/>
    <property type="match status" value="1"/>
</dbReference>
<comment type="caution">
    <text evidence="4">The sequence shown here is derived from an EMBL/GenBank/DDBJ whole genome shotgun (WGS) entry which is preliminary data.</text>
</comment>
<evidence type="ECO:0000259" key="2">
    <source>
        <dbReference type="Pfam" id="PF00078"/>
    </source>
</evidence>
<dbReference type="EMBL" id="BKCJ010003238">
    <property type="protein sequence ID" value="GEU53850.1"/>
    <property type="molecule type" value="Genomic_DNA"/>
</dbReference>
<dbReference type="InterPro" id="IPR012337">
    <property type="entry name" value="RNaseH-like_sf"/>
</dbReference>
<dbReference type="Gene3D" id="3.30.420.10">
    <property type="entry name" value="Ribonuclease H-like superfamily/Ribonuclease H"/>
    <property type="match status" value="1"/>
</dbReference>
<dbReference type="Pfam" id="PF00078">
    <property type="entry name" value="RVT_1"/>
    <property type="match status" value="1"/>
</dbReference>
<dbReference type="PANTHER" id="PTHR37984:SF5">
    <property type="entry name" value="PROTEIN NYNRIN-LIKE"/>
    <property type="match status" value="1"/>
</dbReference>
<evidence type="ECO:0000259" key="3">
    <source>
        <dbReference type="Pfam" id="PF17919"/>
    </source>
</evidence>
<feature type="domain" description="Reverse transcriptase" evidence="2">
    <location>
        <begin position="9"/>
        <end position="69"/>
    </location>
</feature>
<keyword evidence="1" id="KW-0511">Multifunctional enzyme</keyword>
<feature type="domain" description="Reverse transcriptase/retrotransposon-derived protein RNase H-like" evidence="3">
    <location>
        <begin position="81"/>
        <end position="132"/>
    </location>
</feature>
<dbReference type="InterPro" id="IPR043502">
    <property type="entry name" value="DNA/RNA_pol_sf"/>
</dbReference>
<dbReference type="InterPro" id="IPR050951">
    <property type="entry name" value="Retrovirus_Pol_polyprotein"/>
</dbReference>
<dbReference type="InterPro" id="IPR036397">
    <property type="entry name" value="RNaseH_sf"/>
</dbReference>
<sequence length="664" mass="76774">MDLTNRVCKPYLDKFGIVFIDDIMVYSQSKDEHEKHLKLILDLLKKDKLYAKFSKCEFWIPKVQFLGHVVNSQGRKGRVEWEEKEESTFQLLKQKLYSALILYSPKETENSVIYCDTSHKGLGVVLMQKEKKELNMRQRRWLELLSNYDCDFHYHPGKSLTLSSKCRAKIVSDQKALGTRLDMSTAYHLQIDEQSERTIQTLKDMLRACVIDFGFGWDRHLLLVEFLYNNNYHISIKVASFEALYDHDMQCSYPDEYPKLSEVTARNEIDSNSCVSAANTPYGSAAGNAEAAHSPYSNELQSLNAAFSLGAITPTTSTESGSSVAGEITELTHTGRKVVYRHQLIRLPLVYIWPAYVPSSESKVFQLMLIIKLRHIHKERMKKRDSIVPELPQFDENEKKIHRFRPWADLPTDILSNIADRLPIIELLSFGGWLLVFKKGGSVFFFSPFSRAKIDVGKWTPNEVLVVSKGQTAWTRHKVPKTICHSWPATTTMSCAGFDHKTQAFYYLDNLKRFLKYSVKDNKGYPHPVNDIAKDIHDALPFRYVEDPFFEAYKSHKRCFKTTDPFQLKVGEHLNLCGCALDNFLRNSPKQLLFPNEFANQRRRNERWGVWIQPRFYQAHRHHHCILDVFTEPMQCPYALRGKTLMVAIGYVLAPYCLLDFSGS</sequence>
<dbReference type="InterPro" id="IPR000477">
    <property type="entry name" value="RT_dom"/>
</dbReference>
<proteinExistence type="predicted"/>
<organism evidence="4">
    <name type="scientific">Tanacetum cinerariifolium</name>
    <name type="common">Dalmatian daisy</name>
    <name type="synonym">Chrysanthemum cinerariifolium</name>
    <dbReference type="NCBI Taxonomy" id="118510"/>
    <lineage>
        <taxon>Eukaryota</taxon>
        <taxon>Viridiplantae</taxon>
        <taxon>Streptophyta</taxon>
        <taxon>Embryophyta</taxon>
        <taxon>Tracheophyta</taxon>
        <taxon>Spermatophyta</taxon>
        <taxon>Magnoliopsida</taxon>
        <taxon>eudicotyledons</taxon>
        <taxon>Gunneridae</taxon>
        <taxon>Pentapetalae</taxon>
        <taxon>asterids</taxon>
        <taxon>campanulids</taxon>
        <taxon>Asterales</taxon>
        <taxon>Asteraceae</taxon>
        <taxon>Asteroideae</taxon>
        <taxon>Anthemideae</taxon>
        <taxon>Anthemidinae</taxon>
        <taxon>Tanacetum</taxon>
    </lineage>
</organism>
<reference evidence="4" key="1">
    <citation type="journal article" date="2019" name="Sci. Rep.">
        <title>Draft genome of Tanacetum cinerariifolium, the natural source of mosquito coil.</title>
        <authorList>
            <person name="Yamashiro T."/>
            <person name="Shiraishi A."/>
            <person name="Satake H."/>
            <person name="Nakayama K."/>
        </authorList>
    </citation>
    <scope>NUCLEOTIDE SEQUENCE</scope>
</reference>
<gene>
    <name evidence="4" type="ORF">Tci_025828</name>
</gene>
<dbReference type="GO" id="GO:0003676">
    <property type="term" value="F:nucleic acid binding"/>
    <property type="evidence" value="ECO:0007669"/>
    <property type="project" value="InterPro"/>
</dbReference>
<evidence type="ECO:0000313" key="4">
    <source>
        <dbReference type="EMBL" id="GEU53850.1"/>
    </source>
</evidence>
<protein>
    <recommendedName>
        <fullName evidence="5">Reverse transcriptase domain-containing protein</fullName>
    </recommendedName>
</protein>
<dbReference type="Gene3D" id="3.30.70.270">
    <property type="match status" value="1"/>
</dbReference>
<dbReference type="Pfam" id="PF17919">
    <property type="entry name" value="RT_RNaseH_2"/>
    <property type="match status" value="1"/>
</dbReference>